<dbReference type="Pfam" id="PF00249">
    <property type="entry name" value="Myb_DNA-binding"/>
    <property type="match status" value="1"/>
</dbReference>
<feature type="compositionally biased region" description="Polar residues" evidence="13">
    <location>
        <begin position="450"/>
        <end position="459"/>
    </location>
</feature>
<evidence type="ECO:0000256" key="13">
    <source>
        <dbReference type="SAM" id="MobiDB-lite"/>
    </source>
</evidence>
<sequence length="677" mass="74733">MSKSNVKQLNSGASRNMSSSLPVLPISLEEKYPKLPDSQQVSMYRELRANHVASHANPLVSNSGAIGPIFSSASSFTSDLQFSSSLPHGRQMGNAPFISQSNCGPSSSSEPPSTGLFQSSASLTNYSTESIDWNCFDFSDDVSLENSQIQSMSNLVAEDHTKSNEWQDIGDIDDLIINETISPDINDLFHKTDAAGHEPKAVYPPAQSSSIIVLPQPQLHLQVPSHSGELVSGTSPSSVTNGAPTKPRMRWTPELHECFVEAVNHLGGSERATPKGVLKLMKNPNLTIYHVKSHLQKYRTARYRPDSSEGASEKTIASLEVSSFDLKTGIEITEALRLQMEVQKRLHEQLEIQRNLQLRIEEQGKYLQMMFEKQCKTGMGDMTKGTFPSGQAPTQSSDLTQSIAVNTEANRNQDKSKNDPSDSITVQESARQVGSKGKAPEADATDGLIPSTSGGSNSPPAKRAREKEKDMAADGDVVPSETELEQAAAVAVARPPPPQPHKLERRWTFWFDNQSKPKQGAAWGSSLKKIYTFDTVEDFWCLYDQIFQPSKFTANADIHCFKDGIEPKWEDPQCANGGKWSAISSRKSNLDSMWLETLMALIGEQFEESDEICGVVASVRQRQDKLALWTRTASNEAVQTSIGRKWKEIIDVTDKIQYTAHDDSRRDKSSRSGRYSV</sequence>
<keyword evidence="9" id="KW-0804">Transcription</keyword>
<dbReference type="InterPro" id="IPR001040">
    <property type="entry name" value="TIF_eIF_4E"/>
</dbReference>
<reference evidence="15" key="1">
    <citation type="journal article" date="2023" name="Nat. Commun.">
        <title>Diploid and tetraploid genomes of Acorus and the evolution of monocots.</title>
        <authorList>
            <person name="Ma L."/>
            <person name="Liu K.W."/>
            <person name="Li Z."/>
            <person name="Hsiao Y.Y."/>
            <person name="Qi Y."/>
            <person name="Fu T."/>
            <person name="Tang G.D."/>
            <person name="Zhang D."/>
            <person name="Sun W.H."/>
            <person name="Liu D.K."/>
            <person name="Li Y."/>
            <person name="Chen G.Z."/>
            <person name="Liu X.D."/>
            <person name="Liao X.Y."/>
            <person name="Jiang Y.T."/>
            <person name="Yu X."/>
            <person name="Hao Y."/>
            <person name="Huang J."/>
            <person name="Zhao X.W."/>
            <person name="Ke S."/>
            <person name="Chen Y.Y."/>
            <person name="Wu W.L."/>
            <person name="Hsu J.L."/>
            <person name="Lin Y.F."/>
            <person name="Huang M.D."/>
            <person name="Li C.Y."/>
            <person name="Huang L."/>
            <person name="Wang Z.W."/>
            <person name="Zhao X."/>
            <person name="Zhong W.Y."/>
            <person name="Peng D.H."/>
            <person name="Ahmad S."/>
            <person name="Lan S."/>
            <person name="Zhang J.S."/>
            <person name="Tsai W.C."/>
            <person name="Van de Peer Y."/>
            <person name="Liu Z.J."/>
        </authorList>
    </citation>
    <scope>NUCLEOTIDE SEQUENCE</scope>
    <source>
        <strain evidence="15">CP</strain>
    </source>
</reference>
<evidence type="ECO:0000259" key="14">
    <source>
        <dbReference type="PROSITE" id="PS51294"/>
    </source>
</evidence>
<dbReference type="EMBL" id="JAUJYO010000018">
    <property type="protein sequence ID" value="KAK1289474.1"/>
    <property type="molecule type" value="Genomic_DNA"/>
</dbReference>
<accession>A0AAV9CM57</accession>
<dbReference type="SUPFAM" id="SSF46689">
    <property type="entry name" value="Homeodomain-like"/>
    <property type="match status" value="1"/>
</dbReference>
<comment type="caution">
    <text evidence="15">The sequence shown here is derived from an EMBL/GenBank/DDBJ whole genome shotgun (WGS) entry which is preliminary data.</text>
</comment>
<dbReference type="AlphaFoldDB" id="A0AAV9CM57"/>
<reference evidence="15" key="2">
    <citation type="submission" date="2023-06" db="EMBL/GenBank/DDBJ databases">
        <authorList>
            <person name="Ma L."/>
            <person name="Liu K.-W."/>
            <person name="Li Z."/>
            <person name="Hsiao Y.-Y."/>
            <person name="Qi Y."/>
            <person name="Fu T."/>
            <person name="Tang G."/>
            <person name="Zhang D."/>
            <person name="Sun W.-H."/>
            <person name="Liu D.-K."/>
            <person name="Li Y."/>
            <person name="Chen G.-Z."/>
            <person name="Liu X.-D."/>
            <person name="Liao X.-Y."/>
            <person name="Jiang Y.-T."/>
            <person name="Yu X."/>
            <person name="Hao Y."/>
            <person name="Huang J."/>
            <person name="Zhao X.-W."/>
            <person name="Ke S."/>
            <person name="Chen Y.-Y."/>
            <person name="Wu W.-L."/>
            <person name="Hsu J.-L."/>
            <person name="Lin Y.-F."/>
            <person name="Huang M.-D."/>
            <person name="Li C.-Y."/>
            <person name="Huang L."/>
            <person name="Wang Z.-W."/>
            <person name="Zhao X."/>
            <person name="Zhong W.-Y."/>
            <person name="Peng D.-H."/>
            <person name="Ahmad S."/>
            <person name="Lan S."/>
            <person name="Zhang J.-S."/>
            <person name="Tsai W.-C."/>
            <person name="Van De Peer Y."/>
            <person name="Liu Z.-J."/>
        </authorList>
    </citation>
    <scope>NUCLEOTIDE SEQUENCE</scope>
    <source>
        <strain evidence="15">CP</strain>
        <tissue evidence="15">Leaves</tissue>
    </source>
</reference>
<feature type="compositionally biased region" description="Basic and acidic residues" evidence="13">
    <location>
        <begin position="463"/>
        <end position="472"/>
    </location>
</feature>
<dbReference type="InterPro" id="IPR006447">
    <property type="entry name" value="Myb_dom_plants"/>
</dbReference>
<keyword evidence="5" id="KW-0648">Protein biosynthesis</keyword>
<feature type="compositionally biased region" description="Basic and acidic residues" evidence="13">
    <location>
        <begin position="411"/>
        <end position="420"/>
    </location>
</feature>
<dbReference type="InterPro" id="IPR017930">
    <property type="entry name" value="Myb_dom"/>
</dbReference>
<evidence type="ECO:0000256" key="4">
    <source>
        <dbReference type="ARBA" id="ARBA00022884"/>
    </source>
</evidence>
<keyword evidence="7" id="KW-0238">DNA-binding</keyword>
<organism evidence="15 16">
    <name type="scientific">Acorus calamus</name>
    <name type="common">Sweet flag</name>
    <dbReference type="NCBI Taxonomy" id="4465"/>
    <lineage>
        <taxon>Eukaryota</taxon>
        <taxon>Viridiplantae</taxon>
        <taxon>Streptophyta</taxon>
        <taxon>Embryophyta</taxon>
        <taxon>Tracheophyta</taxon>
        <taxon>Spermatophyta</taxon>
        <taxon>Magnoliopsida</taxon>
        <taxon>Liliopsida</taxon>
        <taxon>Acoraceae</taxon>
        <taxon>Acorus</taxon>
    </lineage>
</organism>
<dbReference type="GO" id="GO:0003677">
    <property type="term" value="F:DNA binding"/>
    <property type="evidence" value="ECO:0007669"/>
    <property type="project" value="UniProtKB-KW"/>
</dbReference>
<keyword evidence="16" id="KW-1185">Reference proteome</keyword>
<feature type="compositionally biased region" description="Low complexity" evidence="13">
    <location>
        <begin position="99"/>
        <end position="113"/>
    </location>
</feature>
<dbReference type="PROSITE" id="PS00813">
    <property type="entry name" value="IF4E"/>
    <property type="match status" value="1"/>
</dbReference>
<evidence type="ECO:0000256" key="5">
    <source>
        <dbReference type="ARBA" id="ARBA00022917"/>
    </source>
</evidence>
<dbReference type="Pfam" id="PF14379">
    <property type="entry name" value="Myb_CC_LHEQLE"/>
    <property type="match status" value="1"/>
</dbReference>
<keyword evidence="2" id="KW-0396">Initiation factor</keyword>
<evidence type="ECO:0000313" key="16">
    <source>
        <dbReference type="Proteomes" id="UP001180020"/>
    </source>
</evidence>
<dbReference type="PANTHER" id="PTHR31499">
    <property type="entry name" value="MYB FAMILY TRANSCRIPTION FACTOR PHL11"/>
    <property type="match status" value="1"/>
</dbReference>
<name>A0AAV9CM57_ACOCL</name>
<comment type="subunit">
    <text evidence="11">EIF4F is a multi-subunit complex, the composition of which varies with external and internal environmental conditions. It is composed of at least EIF4A, EIF4E and EIF4G. EIF4E is also known to interact with other partners. In higher plants two isoforms of EIF4F have been identified, named isoform EIF4F and isoform EIF(iso)4F. Isoform EIF4F has subunits p220 and p26, whereas isoform EIF(iso)4F has subunits p82 and p28.</text>
</comment>
<dbReference type="GO" id="GO:0003723">
    <property type="term" value="F:RNA binding"/>
    <property type="evidence" value="ECO:0007669"/>
    <property type="project" value="UniProtKB-KW"/>
</dbReference>
<keyword evidence="6" id="KW-0805">Transcription regulation</keyword>
<dbReference type="FunFam" id="1.10.10.60:FF:000002">
    <property type="entry name" value="Myb family transcription factor"/>
    <property type="match status" value="1"/>
</dbReference>
<proteinExistence type="inferred from homology"/>
<keyword evidence="4" id="KW-0694">RNA-binding</keyword>
<dbReference type="InterPro" id="IPR009057">
    <property type="entry name" value="Homeodomain-like_sf"/>
</dbReference>
<keyword evidence="10" id="KW-0539">Nucleus</keyword>
<dbReference type="GO" id="GO:0006417">
    <property type="term" value="P:regulation of translation"/>
    <property type="evidence" value="ECO:0007669"/>
    <property type="project" value="UniProtKB-KW"/>
</dbReference>
<evidence type="ECO:0000256" key="12">
    <source>
        <dbReference type="ARBA" id="ARBA00030245"/>
    </source>
</evidence>
<gene>
    <name evidence="15" type="ORF">QJS10_CPB18g01922</name>
</gene>
<dbReference type="Gene3D" id="3.30.760.10">
    <property type="entry name" value="RNA Cap, Translation Initiation Factor Eif4e"/>
    <property type="match status" value="1"/>
</dbReference>
<evidence type="ECO:0000256" key="2">
    <source>
        <dbReference type="ARBA" id="ARBA00022540"/>
    </source>
</evidence>
<dbReference type="Gene3D" id="1.10.10.60">
    <property type="entry name" value="Homeodomain-like"/>
    <property type="match status" value="1"/>
</dbReference>
<keyword evidence="3" id="KW-0810">Translation regulation</keyword>
<evidence type="ECO:0000256" key="3">
    <source>
        <dbReference type="ARBA" id="ARBA00022845"/>
    </source>
</evidence>
<dbReference type="GO" id="GO:0003743">
    <property type="term" value="F:translation initiation factor activity"/>
    <property type="evidence" value="ECO:0007669"/>
    <property type="project" value="UniProtKB-KW"/>
</dbReference>
<dbReference type="NCBIfam" id="TIGR01557">
    <property type="entry name" value="myb_SHAQKYF"/>
    <property type="match status" value="1"/>
</dbReference>
<dbReference type="Proteomes" id="UP001180020">
    <property type="component" value="Unassembled WGS sequence"/>
</dbReference>
<feature type="compositionally biased region" description="Polar residues" evidence="13">
    <location>
        <begin position="232"/>
        <end position="243"/>
    </location>
</feature>
<feature type="domain" description="HTH myb-type" evidence="14">
    <location>
        <begin position="243"/>
        <end position="303"/>
    </location>
</feature>
<evidence type="ECO:0000313" key="15">
    <source>
        <dbReference type="EMBL" id="KAK1289474.1"/>
    </source>
</evidence>
<dbReference type="PROSITE" id="PS51294">
    <property type="entry name" value="HTH_MYB"/>
    <property type="match status" value="1"/>
</dbReference>
<dbReference type="InterPro" id="IPR025756">
    <property type="entry name" value="Myb_CC_LHEQLE"/>
</dbReference>
<evidence type="ECO:0000256" key="11">
    <source>
        <dbReference type="ARBA" id="ARBA00025991"/>
    </source>
</evidence>
<dbReference type="Pfam" id="PF01652">
    <property type="entry name" value="IF4E"/>
    <property type="match status" value="1"/>
</dbReference>
<dbReference type="GO" id="GO:0003700">
    <property type="term" value="F:DNA-binding transcription factor activity"/>
    <property type="evidence" value="ECO:0007669"/>
    <property type="project" value="InterPro"/>
</dbReference>
<dbReference type="PANTHER" id="PTHR31499:SF80">
    <property type="entry name" value="HTH MYB-TYPE DOMAIN-CONTAINING PROTEIN"/>
    <property type="match status" value="1"/>
</dbReference>
<feature type="region of interest" description="Disordered" evidence="13">
    <location>
        <begin position="226"/>
        <end position="245"/>
    </location>
</feature>
<feature type="region of interest" description="Disordered" evidence="13">
    <location>
        <begin position="1"/>
        <end position="20"/>
    </location>
</feature>
<evidence type="ECO:0000256" key="1">
    <source>
        <dbReference type="ARBA" id="ARBA00009860"/>
    </source>
</evidence>
<dbReference type="InterPro" id="IPR046955">
    <property type="entry name" value="PHR1-like"/>
</dbReference>
<dbReference type="InterPro" id="IPR019770">
    <property type="entry name" value="TIF_eIF_4E_CS"/>
</dbReference>
<evidence type="ECO:0000256" key="9">
    <source>
        <dbReference type="ARBA" id="ARBA00023163"/>
    </source>
</evidence>
<keyword evidence="8" id="KW-1015">Disulfide bond</keyword>
<protein>
    <recommendedName>
        <fullName evidence="12">mRNA cap-binding protein</fullName>
    </recommendedName>
</protein>
<evidence type="ECO:0000256" key="8">
    <source>
        <dbReference type="ARBA" id="ARBA00023157"/>
    </source>
</evidence>
<comment type="similarity">
    <text evidence="1">Belongs to the eukaryotic initiation factor 4E family.</text>
</comment>
<dbReference type="FunFam" id="3.30.760.10:FF:000003">
    <property type="entry name" value="Eukaryotic translation initiation factor 4E"/>
    <property type="match status" value="1"/>
</dbReference>
<feature type="compositionally biased region" description="Polar residues" evidence="13">
    <location>
        <begin position="421"/>
        <end position="432"/>
    </location>
</feature>
<feature type="region of interest" description="Disordered" evidence="13">
    <location>
        <begin position="408"/>
        <end position="480"/>
    </location>
</feature>
<evidence type="ECO:0000256" key="6">
    <source>
        <dbReference type="ARBA" id="ARBA00023015"/>
    </source>
</evidence>
<feature type="region of interest" description="Disordered" evidence="13">
    <location>
        <begin position="91"/>
        <end position="116"/>
    </location>
</feature>
<dbReference type="InterPro" id="IPR001005">
    <property type="entry name" value="SANT/Myb"/>
</dbReference>
<dbReference type="InterPro" id="IPR023398">
    <property type="entry name" value="TIF_eIF4e-like"/>
</dbReference>
<dbReference type="GO" id="GO:0005737">
    <property type="term" value="C:cytoplasm"/>
    <property type="evidence" value="ECO:0007669"/>
    <property type="project" value="InterPro"/>
</dbReference>
<dbReference type="SUPFAM" id="SSF55418">
    <property type="entry name" value="eIF4e-like"/>
    <property type="match status" value="1"/>
</dbReference>
<evidence type="ECO:0000256" key="7">
    <source>
        <dbReference type="ARBA" id="ARBA00023125"/>
    </source>
</evidence>
<evidence type="ECO:0000256" key="10">
    <source>
        <dbReference type="ARBA" id="ARBA00023242"/>
    </source>
</evidence>